<dbReference type="RefSeq" id="WP_111647243.1">
    <property type="nucleotide sequence ID" value="NZ_JACHWI010000001.1"/>
</dbReference>
<proteinExistence type="predicted"/>
<accession>A0A327ZM32</accession>
<keyword evidence="2" id="KW-1185">Reference proteome</keyword>
<dbReference type="Proteomes" id="UP000249341">
    <property type="component" value="Unassembled WGS sequence"/>
</dbReference>
<dbReference type="EMBL" id="QLMJ01000001">
    <property type="protein sequence ID" value="RAK43501.1"/>
    <property type="molecule type" value="Genomic_DNA"/>
</dbReference>
<sequence length="63" mass="7114">MGSPFWQTSLVADADERESELEYLPQVELLARDIVDRALDEGWLSFARDPDDATPLEVRGPSH</sequence>
<name>A0A327ZM32_9ACTN</name>
<dbReference type="AlphaFoldDB" id="A0A327ZM32"/>
<gene>
    <name evidence="1" type="ORF">B0I29_101631</name>
</gene>
<organism evidence="1 2">
    <name type="scientific">Actinoplanes lutulentus</name>
    <dbReference type="NCBI Taxonomy" id="1287878"/>
    <lineage>
        <taxon>Bacteria</taxon>
        <taxon>Bacillati</taxon>
        <taxon>Actinomycetota</taxon>
        <taxon>Actinomycetes</taxon>
        <taxon>Micromonosporales</taxon>
        <taxon>Micromonosporaceae</taxon>
        <taxon>Actinoplanes</taxon>
    </lineage>
</organism>
<protein>
    <submittedName>
        <fullName evidence="1">Uncharacterized protein</fullName>
    </submittedName>
</protein>
<evidence type="ECO:0000313" key="1">
    <source>
        <dbReference type="EMBL" id="RAK43501.1"/>
    </source>
</evidence>
<reference evidence="1 2" key="1">
    <citation type="submission" date="2018-06" db="EMBL/GenBank/DDBJ databases">
        <title>Genomic Encyclopedia of Type Strains, Phase III (KMG-III): the genomes of soil and plant-associated and newly described type strains.</title>
        <authorList>
            <person name="Whitman W."/>
        </authorList>
    </citation>
    <scope>NUCLEOTIDE SEQUENCE [LARGE SCALE GENOMIC DNA]</scope>
    <source>
        <strain evidence="1 2">CGMCC 4.7090</strain>
    </source>
</reference>
<comment type="caution">
    <text evidence="1">The sequence shown here is derived from an EMBL/GenBank/DDBJ whole genome shotgun (WGS) entry which is preliminary data.</text>
</comment>
<evidence type="ECO:0000313" key="2">
    <source>
        <dbReference type="Proteomes" id="UP000249341"/>
    </source>
</evidence>